<dbReference type="EMBL" id="JAATIS010009265">
    <property type="protein sequence ID" value="KAG2455981.1"/>
    <property type="molecule type" value="Genomic_DNA"/>
</dbReference>
<protein>
    <submittedName>
        <fullName evidence="2">TIGD5 protein</fullName>
    </submittedName>
</protein>
<proteinExistence type="predicted"/>
<dbReference type="InterPro" id="IPR007889">
    <property type="entry name" value="HTH_Psq"/>
</dbReference>
<dbReference type="AlphaFoldDB" id="A0A8X8BI00"/>
<organism evidence="2 3">
    <name type="scientific">Polypterus senegalus</name>
    <name type="common">Senegal bichir</name>
    <dbReference type="NCBI Taxonomy" id="55291"/>
    <lineage>
        <taxon>Eukaryota</taxon>
        <taxon>Metazoa</taxon>
        <taxon>Chordata</taxon>
        <taxon>Craniata</taxon>
        <taxon>Vertebrata</taxon>
        <taxon>Euteleostomi</taxon>
        <taxon>Actinopterygii</taxon>
        <taxon>Polypteriformes</taxon>
        <taxon>Polypteridae</taxon>
        <taxon>Polypterus</taxon>
    </lineage>
</organism>
<feature type="non-terminal residue" evidence="2">
    <location>
        <position position="98"/>
    </location>
</feature>
<evidence type="ECO:0000313" key="2">
    <source>
        <dbReference type="EMBL" id="KAG2455981.1"/>
    </source>
</evidence>
<comment type="caution">
    <text evidence="2">The sequence shown here is derived from an EMBL/GenBank/DDBJ whole genome shotgun (WGS) entry which is preliminary data.</text>
</comment>
<dbReference type="InterPro" id="IPR009057">
    <property type="entry name" value="Homeodomain-like_sf"/>
</dbReference>
<evidence type="ECO:0000313" key="3">
    <source>
        <dbReference type="Proteomes" id="UP000886611"/>
    </source>
</evidence>
<feature type="non-terminal residue" evidence="2">
    <location>
        <position position="1"/>
    </location>
</feature>
<dbReference type="GO" id="GO:0003677">
    <property type="term" value="F:DNA binding"/>
    <property type="evidence" value="ECO:0007669"/>
    <property type="project" value="InterPro"/>
</dbReference>
<gene>
    <name evidence="2" type="primary">Tigd5</name>
    <name evidence="2" type="ORF">GTO96_0007518</name>
</gene>
<feature type="domain" description="HTH psq-type" evidence="1">
    <location>
        <begin position="13"/>
        <end position="55"/>
    </location>
</feature>
<reference evidence="2 3" key="1">
    <citation type="journal article" date="2021" name="Cell">
        <title>Tracing the genetic footprints of vertebrate landing in non-teleost ray-finned fishes.</title>
        <authorList>
            <person name="Bi X."/>
            <person name="Wang K."/>
            <person name="Yang L."/>
            <person name="Pan H."/>
            <person name="Jiang H."/>
            <person name="Wei Q."/>
            <person name="Fang M."/>
            <person name="Yu H."/>
            <person name="Zhu C."/>
            <person name="Cai Y."/>
            <person name="He Y."/>
            <person name="Gan X."/>
            <person name="Zeng H."/>
            <person name="Yu D."/>
            <person name="Zhu Y."/>
            <person name="Jiang H."/>
            <person name="Qiu Q."/>
            <person name="Yang H."/>
            <person name="Zhang Y.E."/>
            <person name="Wang W."/>
            <person name="Zhu M."/>
            <person name="He S."/>
            <person name="Zhang G."/>
        </authorList>
    </citation>
    <scope>NUCLEOTIDE SEQUENCE [LARGE SCALE GENOMIC DNA]</scope>
    <source>
        <strain evidence="2">Bchr_013</strain>
    </source>
</reference>
<keyword evidence="3" id="KW-1185">Reference proteome</keyword>
<sequence length="98" mass="11259">MCNKCKHASYDVQQKLDVIERIRNSETRIKVSRELGVPESTLRGWIKDKNKLRTFLDELNEGGLTLELPEPTKKLVIPSHFKLLLKSLHTSPPASFVF</sequence>
<dbReference type="Proteomes" id="UP000886611">
    <property type="component" value="Unassembled WGS sequence"/>
</dbReference>
<dbReference type="Pfam" id="PF04218">
    <property type="entry name" value="CENP-B_N"/>
    <property type="match status" value="1"/>
</dbReference>
<dbReference type="SUPFAM" id="SSF46689">
    <property type="entry name" value="Homeodomain-like"/>
    <property type="match status" value="1"/>
</dbReference>
<evidence type="ECO:0000259" key="1">
    <source>
        <dbReference type="Pfam" id="PF04218"/>
    </source>
</evidence>
<accession>A0A8X8BI00</accession>
<dbReference type="Gene3D" id="1.10.10.10">
    <property type="entry name" value="Winged helix-like DNA-binding domain superfamily/Winged helix DNA-binding domain"/>
    <property type="match status" value="1"/>
</dbReference>
<name>A0A8X8BI00_POLSE</name>
<dbReference type="InterPro" id="IPR036388">
    <property type="entry name" value="WH-like_DNA-bd_sf"/>
</dbReference>